<gene>
    <name evidence="1" type="ORF">AWT83_01225</name>
</gene>
<organism evidence="1 2">
    <name type="scientific">Enterococcus faecium</name>
    <name type="common">Streptococcus faecium</name>
    <dbReference type="NCBI Taxonomy" id="1352"/>
    <lineage>
        <taxon>Bacteria</taxon>
        <taxon>Bacillati</taxon>
        <taxon>Bacillota</taxon>
        <taxon>Bacilli</taxon>
        <taxon>Lactobacillales</taxon>
        <taxon>Enterococcaceae</taxon>
        <taxon>Enterococcus</taxon>
    </lineage>
</organism>
<evidence type="ECO:0000313" key="2">
    <source>
        <dbReference type="Proteomes" id="UP000070452"/>
    </source>
</evidence>
<evidence type="ECO:0000313" key="1">
    <source>
        <dbReference type="EMBL" id="KWX17196.1"/>
    </source>
</evidence>
<accession>A0A132P4F8</accession>
<sequence length="55" mass="6660">MYRPQYLEQKHEVITVQNGNGEIVRKYRRPIKSDTYKRKESNEVIPLYGKRIAKH</sequence>
<reference evidence="1 2" key="1">
    <citation type="submission" date="2016-01" db="EMBL/GenBank/DDBJ databases">
        <title>Molecular Mechanisms for transfer of large genomic segments between Enterococcus faecium strains.</title>
        <authorList>
            <person name="Garcia-Solache M.A."/>
            <person name="Lebreton F."/>
            <person name="Mclaughlin R.E."/>
            <person name="Whiteaker J.D."/>
            <person name="Gilmore M.S."/>
            <person name="Rice L.B."/>
        </authorList>
    </citation>
    <scope>NUCLEOTIDE SEQUENCE [LARGE SCALE GENOMIC DNA]</scope>
    <source>
        <strain evidence="1 2">D344RRF x C68</strain>
    </source>
</reference>
<dbReference type="EMBL" id="LRHK01000001">
    <property type="protein sequence ID" value="KWX17196.1"/>
    <property type="molecule type" value="Genomic_DNA"/>
</dbReference>
<dbReference type="AlphaFoldDB" id="A0A132P4F8"/>
<proteinExistence type="predicted"/>
<name>A0A132P4F8_ENTFC</name>
<dbReference type="RefSeq" id="WP_025477518.1">
    <property type="nucleotide sequence ID" value="NZ_JADRDA010000041.1"/>
</dbReference>
<comment type="caution">
    <text evidence="1">The sequence shown here is derived from an EMBL/GenBank/DDBJ whole genome shotgun (WGS) entry which is preliminary data.</text>
</comment>
<dbReference type="Proteomes" id="UP000070452">
    <property type="component" value="Unassembled WGS sequence"/>
</dbReference>
<protein>
    <submittedName>
        <fullName evidence="1">Thymidylate synthase</fullName>
    </submittedName>
</protein>